<evidence type="ECO:0000313" key="4">
    <source>
        <dbReference type="Proteomes" id="UP001252186"/>
    </source>
</evidence>
<feature type="domain" description="XdhC- CoxI" evidence="1">
    <location>
        <begin position="15"/>
        <end position="82"/>
    </location>
</feature>
<dbReference type="EMBL" id="JAVRHV010000001">
    <property type="protein sequence ID" value="MDT0552630.1"/>
    <property type="molecule type" value="Genomic_DNA"/>
</dbReference>
<evidence type="ECO:0000313" key="3">
    <source>
        <dbReference type="EMBL" id="MDT0552630.1"/>
    </source>
</evidence>
<proteinExistence type="predicted"/>
<comment type="caution">
    <text evidence="3">The sequence shown here is derived from an EMBL/GenBank/DDBJ whole genome shotgun (WGS) entry which is preliminary data.</text>
</comment>
<sequence length="338" mass="38151">MTHEFKELINAGIIWKQQGVNVVLATVVSLKGSSYRRPGVRMLLSEKGNWVGAVSGGCVEKEVLFQAKSVFETHESKLMSYDGRFRLGCEGILYILLEPLSLSNEFIYAFEEVLNSRTTFNCESYFKMEGDTLIGLGSQLIINDRSYSLTQCVEVSNKDEFDCFSQSFSPIFQLYIFGAEHDAVQLCKMATQIGWQVHIIAPPDEAKSLEYFKGAISLNTPIYENIDTSKFDNETAVVLMTHSFNKDIQYLMALKDVNPCYMGLLGPSHRRERIFSKLVEYLPDVEPEFFENIYGPMGVDIGAESASEIALSILAEILSVIRNKQPIFLKDKKGHIHE</sequence>
<dbReference type="InterPro" id="IPR003777">
    <property type="entry name" value="XdhC_CoxI"/>
</dbReference>
<dbReference type="Pfam" id="PF02625">
    <property type="entry name" value="XdhC_CoxI"/>
    <property type="match status" value="1"/>
</dbReference>
<protein>
    <submittedName>
        <fullName evidence="3">XdhC family protein</fullName>
    </submittedName>
</protein>
<dbReference type="Gene3D" id="3.40.50.720">
    <property type="entry name" value="NAD(P)-binding Rossmann-like Domain"/>
    <property type="match status" value="1"/>
</dbReference>
<dbReference type="PANTHER" id="PTHR30388">
    <property type="entry name" value="ALDEHYDE OXIDOREDUCTASE MOLYBDENUM COFACTOR ASSEMBLY PROTEIN"/>
    <property type="match status" value="1"/>
</dbReference>
<dbReference type="PANTHER" id="PTHR30388:SF4">
    <property type="entry name" value="MOLYBDENUM COFACTOR INSERTION CHAPERONE PAOD"/>
    <property type="match status" value="1"/>
</dbReference>
<organism evidence="3 4">
    <name type="scientific">Urechidicola vernalis</name>
    <dbReference type="NCBI Taxonomy" id="3075600"/>
    <lineage>
        <taxon>Bacteria</taxon>
        <taxon>Pseudomonadati</taxon>
        <taxon>Bacteroidota</taxon>
        <taxon>Flavobacteriia</taxon>
        <taxon>Flavobacteriales</taxon>
        <taxon>Flavobacteriaceae</taxon>
        <taxon>Urechidicola</taxon>
    </lineage>
</organism>
<evidence type="ECO:0000259" key="2">
    <source>
        <dbReference type="Pfam" id="PF13478"/>
    </source>
</evidence>
<name>A0ABU2Y4A3_9FLAO</name>
<feature type="domain" description="XdhC Rossmann" evidence="2">
    <location>
        <begin position="174"/>
        <end position="317"/>
    </location>
</feature>
<reference evidence="3 4" key="1">
    <citation type="submission" date="2023-09" db="EMBL/GenBank/DDBJ databases">
        <authorList>
            <person name="Rey-Velasco X."/>
        </authorList>
    </citation>
    <scope>NUCLEOTIDE SEQUENCE [LARGE SCALE GENOMIC DNA]</scope>
    <source>
        <strain evidence="3 4">P050</strain>
    </source>
</reference>
<keyword evidence="4" id="KW-1185">Reference proteome</keyword>
<dbReference type="Pfam" id="PF13478">
    <property type="entry name" value="XdhC_C"/>
    <property type="match status" value="1"/>
</dbReference>
<accession>A0ABU2Y4A3</accession>
<dbReference type="InterPro" id="IPR052698">
    <property type="entry name" value="MoCofactor_Util/Proc"/>
</dbReference>
<evidence type="ECO:0000259" key="1">
    <source>
        <dbReference type="Pfam" id="PF02625"/>
    </source>
</evidence>
<gene>
    <name evidence="3" type="ORF">RM519_05170</name>
</gene>
<dbReference type="RefSeq" id="WP_311592511.1">
    <property type="nucleotide sequence ID" value="NZ_JAVRHV010000001.1"/>
</dbReference>
<dbReference type="Proteomes" id="UP001252186">
    <property type="component" value="Unassembled WGS sequence"/>
</dbReference>
<dbReference type="InterPro" id="IPR027051">
    <property type="entry name" value="XdhC_Rossmann_dom"/>
</dbReference>